<dbReference type="RefSeq" id="WP_093315325.1">
    <property type="nucleotide sequence ID" value="NZ_FNPV01000011.1"/>
</dbReference>
<keyword evidence="3" id="KW-1185">Reference proteome</keyword>
<name>A0A1H3R1N4_9FIRM</name>
<feature type="region of interest" description="Disordered" evidence="1">
    <location>
        <begin position="83"/>
        <end position="103"/>
    </location>
</feature>
<sequence length="167" mass="19339">MDKTNKEKLYETISEVIETSKGNIDEMAREIVELARQNAKTYGELLEGIRFAEEQEIFVEPDTYRKDLIKTLFNRCREMVDQERNDLPLTNRSEDPSDSDQPGAAELTQAMVKFVIENLKAENPKIARILVTELDFKKQNFEIEVHGTSMTTDEILKAGIYRRTKSF</sequence>
<dbReference type="EMBL" id="FNPV01000011">
    <property type="protein sequence ID" value="SDZ18859.1"/>
    <property type="molecule type" value="Genomic_DNA"/>
</dbReference>
<accession>A0A1H3R1N4</accession>
<dbReference type="Proteomes" id="UP000199230">
    <property type="component" value="Unassembled WGS sequence"/>
</dbReference>
<evidence type="ECO:0000313" key="3">
    <source>
        <dbReference type="Proteomes" id="UP000199230"/>
    </source>
</evidence>
<dbReference type="AlphaFoldDB" id="A0A1H3R1N4"/>
<organism evidence="2 3">
    <name type="scientific">Tindallia californiensis</name>
    <dbReference type="NCBI Taxonomy" id="159292"/>
    <lineage>
        <taxon>Bacteria</taxon>
        <taxon>Bacillati</taxon>
        <taxon>Bacillota</taxon>
        <taxon>Clostridia</taxon>
        <taxon>Peptostreptococcales</taxon>
        <taxon>Tindalliaceae</taxon>
        <taxon>Tindallia</taxon>
    </lineage>
</organism>
<reference evidence="2 3" key="1">
    <citation type="submission" date="2016-10" db="EMBL/GenBank/DDBJ databases">
        <authorList>
            <person name="de Groot N.N."/>
        </authorList>
    </citation>
    <scope>NUCLEOTIDE SEQUENCE [LARGE SCALE GENOMIC DNA]</scope>
    <source>
        <strain evidence="2 3">APO</strain>
    </source>
</reference>
<dbReference type="STRING" id="159292.SAMN05192546_11150"/>
<proteinExistence type="predicted"/>
<evidence type="ECO:0000313" key="2">
    <source>
        <dbReference type="EMBL" id="SDZ18859.1"/>
    </source>
</evidence>
<protein>
    <submittedName>
        <fullName evidence="2">Uncharacterized protein</fullName>
    </submittedName>
</protein>
<gene>
    <name evidence="2" type="ORF">SAMN05192546_11150</name>
</gene>
<evidence type="ECO:0000256" key="1">
    <source>
        <dbReference type="SAM" id="MobiDB-lite"/>
    </source>
</evidence>